<keyword evidence="1" id="KW-1133">Transmembrane helix</keyword>
<sequence>MSTGRALRTRERVAIRAAVVFVLLIALGGGLGLASEGIEGRTALRDGPVGTLTPVDRECGKEFCDWIGTFTGTDGTVTERDVELRDAVDARRDDVPPGAIDGVRLAEGGGTAYTADYGWHAPVAKGAALAAVGLAVAAGLVLMLRRHRGAAVSR</sequence>
<comment type="caution">
    <text evidence="2">The sequence shown here is derived from an EMBL/GenBank/DDBJ whole genome shotgun (WGS) entry which is preliminary data.</text>
</comment>
<keyword evidence="1" id="KW-0472">Membrane</keyword>
<gene>
    <name evidence="2" type="ORF">EAO74_29815</name>
</gene>
<dbReference type="EMBL" id="RDBM01000037">
    <property type="protein sequence ID" value="TXS24605.1"/>
    <property type="molecule type" value="Genomic_DNA"/>
</dbReference>
<organism evidence="2">
    <name type="scientific">Streptomyces sp. gb1(2016)</name>
    <dbReference type="NCBI Taxonomy" id="1828321"/>
    <lineage>
        <taxon>Bacteria</taxon>
        <taxon>Bacillati</taxon>
        <taxon>Actinomycetota</taxon>
        <taxon>Actinomycetes</taxon>
        <taxon>Kitasatosporales</taxon>
        <taxon>Streptomycetaceae</taxon>
        <taxon>Streptomyces</taxon>
    </lineage>
</organism>
<reference evidence="2" key="1">
    <citation type="submission" date="2018-10" db="EMBL/GenBank/DDBJ databases">
        <authorList>
            <person name="Hariharan J."/>
            <person name="Choudoir M.J."/>
            <person name="Diebold P."/>
            <person name="Panke-Buisse K."/>
            <person name="Campbell A.N."/>
            <person name="Buckley D.H."/>
        </authorList>
    </citation>
    <scope>NUCLEOTIDE SEQUENCE</scope>
    <source>
        <strain evidence="2">Gb1</strain>
    </source>
</reference>
<accession>A0A652KLL6</accession>
<evidence type="ECO:0000313" key="2">
    <source>
        <dbReference type="EMBL" id="TXS24605.1"/>
    </source>
</evidence>
<name>A0A652KLL6_9ACTN</name>
<evidence type="ECO:0000256" key="1">
    <source>
        <dbReference type="SAM" id="Phobius"/>
    </source>
</evidence>
<evidence type="ECO:0008006" key="3">
    <source>
        <dbReference type="Google" id="ProtNLM"/>
    </source>
</evidence>
<proteinExistence type="predicted"/>
<keyword evidence="1" id="KW-0812">Transmembrane</keyword>
<dbReference type="RefSeq" id="WP_147985289.1">
    <property type="nucleotide sequence ID" value="NZ_RDBM01000037.1"/>
</dbReference>
<dbReference type="AlphaFoldDB" id="A0A652KLL6"/>
<protein>
    <recommendedName>
        <fullName evidence="3">DUF3592 domain-containing protein</fullName>
    </recommendedName>
</protein>
<feature type="transmembrane region" description="Helical" evidence="1">
    <location>
        <begin position="126"/>
        <end position="144"/>
    </location>
</feature>